<protein>
    <submittedName>
        <fullName evidence="2">Uncharacterized protein</fullName>
    </submittedName>
</protein>
<dbReference type="EMBL" id="FNLN01000028">
    <property type="protein sequence ID" value="SDU14956.1"/>
    <property type="molecule type" value="Genomic_DNA"/>
</dbReference>
<keyword evidence="1" id="KW-0812">Transmembrane</keyword>
<evidence type="ECO:0000313" key="5">
    <source>
        <dbReference type="Proteomes" id="UP000244110"/>
    </source>
</evidence>
<organism evidence="2 5">
    <name type="scientific">Nitrosomonas ureae</name>
    <dbReference type="NCBI Taxonomy" id="44577"/>
    <lineage>
        <taxon>Bacteria</taxon>
        <taxon>Pseudomonadati</taxon>
        <taxon>Pseudomonadota</taxon>
        <taxon>Betaproteobacteria</taxon>
        <taxon>Nitrosomonadales</taxon>
        <taxon>Nitrosomonadaceae</taxon>
        <taxon>Nitrosomonas</taxon>
    </lineage>
</organism>
<feature type="transmembrane region" description="Helical" evidence="1">
    <location>
        <begin position="15"/>
        <end position="34"/>
    </location>
</feature>
<keyword evidence="4" id="KW-1185">Reference proteome</keyword>
<dbReference type="PROSITE" id="PS51257">
    <property type="entry name" value="PROKAR_LIPOPROTEIN"/>
    <property type="match status" value="1"/>
</dbReference>
<accession>A0A2T5IXN9</accession>
<dbReference type="Proteomes" id="UP000182882">
    <property type="component" value="Unassembled WGS sequence"/>
</dbReference>
<proteinExistence type="predicted"/>
<evidence type="ECO:0000313" key="2">
    <source>
        <dbReference type="EMBL" id="PTQ88691.1"/>
    </source>
</evidence>
<dbReference type="Proteomes" id="UP000244110">
    <property type="component" value="Unassembled WGS sequence"/>
</dbReference>
<gene>
    <name evidence="2" type="ORF">C8R28_100182</name>
    <name evidence="3" type="ORF">SAMN05216406_12820</name>
</gene>
<reference evidence="2 5" key="3">
    <citation type="submission" date="2018-04" db="EMBL/GenBank/DDBJ databases">
        <title>Active sludge and wastewater microbial communities from Klosterneuburg, Austria.</title>
        <authorList>
            <person name="Wagner M."/>
        </authorList>
    </citation>
    <scope>NUCLEOTIDE SEQUENCE [LARGE SCALE GENOMIC DNA]</scope>
    <source>
        <strain evidence="2 5">Nm4</strain>
    </source>
</reference>
<evidence type="ECO:0000313" key="4">
    <source>
        <dbReference type="Proteomes" id="UP000182882"/>
    </source>
</evidence>
<reference evidence="3" key="1">
    <citation type="submission" date="2016-10" db="EMBL/GenBank/DDBJ databases">
        <authorList>
            <person name="de Groot N.N."/>
        </authorList>
    </citation>
    <scope>NUCLEOTIDE SEQUENCE [LARGE SCALE GENOMIC DNA]</scope>
    <source>
        <strain evidence="3">Nm10</strain>
    </source>
</reference>
<evidence type="ECO:0000256" key="1">
    <source>
        <dbReference type="SAM" id="Phobius"/>
    </source>
</evidence>
<reference evidence="4" key="2">
    <citation type="submission" date="2016-10" db="EMBL/GenBank/DDBJ databases">
        <authorList>
            <person name="Varghese N."/>
            <person name="Submissions S."/>
        </authorList>
    </citation>
    <scope>NUCLEOTIDE SEQUENCE [LARGE SCALE GENOMIC DNA]</scope>
    <source>
        <strain evidence="4">Nm10</strain>
    </source>
</reference>
<dbReference type="AlphaFoldDB" id="A0A2T5IXN9"/>
<name>A0A2T5IXN9_9PROT</name>
<dbReference type="EMBL" id="QAOL01000001">
    <property type="protein sequence ID" value="PTQ88691.1"/>
    <property type="molecule type" value="Genomic_DNA"/>
</dbReference>
<sequence>MGKVDIEEISDNSNAGFYSSLFLSSCFFLPENIVHQIMNRNKPNATAASTISNHII</sequence>
<evidence type="ECO:0000313" key="3">
    <source>
        <dbReference type="EMBL" id="SDU14956.1"/>
    </source>
</evidence>
<keyword evidence="1" id="KW-0472">Membrane</keyword>
<keyword evidence="1" id="KW-1133">Transmembrane helix</keyword>